<dbReference type="RefSeq" id="WP_125174430.1">
    <property type="nucleotide sequence ID" value="NZ_PQNN01000004.1"/>
</dbReference>
<evidence type="ECO:0000313" key="3">
    <source>
        <dbReference type="Proteomes" id="UP000278422"/>
    </source>
</evidence>
<feature type="compositionally biased region" description="Gly residues" evidence="1">
    <location>
        <begin position="15"/>
        <end position="26"/>
    </location>
</feature>
<dbReference type="Proteomes" id="UP000278422">
    <property type="component" value="Unassembled WGS sequence"/>
</dbReference>
<evidence type="ECO:0008006" key="4">
    <source>
        <dbReference type="Google" id="ProtNLM"/>
    </source>
</evidence>
<comment type="caution">
    <text evidence="2">The sequence shown here is derived from an EMBL/GenBank/DDBJ whole genome shotgun (WGS) entry which is preliminary data.</text>
</comment>
<evidence type="ECO:0000256" key="1">
    <source>
        <dbReference type="SAM" id="MobiDB-lite"/>
    </source>
</evidence>
<keyword evidence="3" id="KW-1185">Reference proteome</keyword>
<feature type="region of interest" description="Disordered" evidence="1">
    <location>
        <begin position="1"/>
        <end position="28"/>
    </location>
</feature>
<sequence length="231" mass="24050">MAATAGTVGSTGTVGPVGTGRPGQGGPLRRVGRALRVATVAVVCVGTVGVAACGAYTPGPGPRPTDRPEVVTIGVDGSTVQKRLAETYTRELAVNDREATTVAVASSMRVDAVRDGKVDLVIGCVGELLDVLNPDKGRQLRVMYREDGGEDTDEWRDITHSTMLSALPSDLDASDPGIAVGCDDPTLPQNIVAVYRRGVIDRDDRQALNWAAGGTTSEDLGVTETPTAPRR</sequence>
<proteinExistence type="predicted"/>
<organism evidence="2 3">
    <name type="scientific">Corynebacterium bovis</name>
    <dbReference type="NCBI Taxonomy" id="36808"/>
    <lineage>
        <taxon>Bacteria</taxon>
        <taxon>Bacillati</taxon>
        <taxon>Actinomycetota</taxon>
        <taxon>Actinomycetes</taxon>
        <taxon>Mycobacteriales</taxon>
        <taxon>Corynebacteriaceae</taxon>
        <taxon>Corynebacterium</taxon>
    </lineage>
</organism>
<feature type="compositionally biased region" description="Low complexity" evidence="1">
    <location>
        <begin position="1"/>
        <end position="14"/>
    </location>
</feature>
<dbReference type="AlphaFoldDB" id="A0A3R8PLZ8"/>
<dbReference type="EMBL" id="PQNQ01000004">
    <property type="protein sequence ID" value="RRQ05237.1"/>
    <property type="molecule type" value="Genomic_DNA"/>
</dbReference>
<reference evidence="2 3" key="1">
    <citation type="submission" date="2018-01" db="EMBL/GenBank/DDBJ databases">
        <title>Twenty Corynebacterium bovis Genomes.</title>
        <authorList>
            <person name="Gulvik C.A."/>
        </authorList>
    </citation>
    <scope>NUCLEOTIDE SEQUENCE [LARGE SCALE GENOMIC DNA]</scope>
    <source>
        <strain evidence="2 3">16-2004</strain>
    </source>
</reference>
<name>A0A3R8PLZ8_9CORY</name>
<protein>
    <recommendedName>
        <fullName evidence="4">ABC-type glycine betaine transport system substrate-binding domain-containing protein</fullName>
    </recommendedName>
</protein>
<evidence type="ECO:0000313" key="2">
    <source>
        <dbReference type="EMBL" id="RRQ05237.1"/>
    </source>
</evidence>
<gene>
    <name evidence="2" type="ORF">CXF42_02565</name>
</gene>
<accession>A0A3R8PLZ8</accession>